<organism evidence="1 2">
    <name type="scientific">Hibiscus sabdariffa</name>
    <name type="common">roselle</name>
    <dbReference type="NCBI Taxonomy" id="183260"/>
    <lineage>
        <taxon>Eukaryota</taxon>
        <taxon>Viridiplantae</taxon>
        <taxon>Streptophyta</taxon>
        <taxon>Embryophyta</taxon>
        <taxon>Tracheophyta</taxon>
        <taxon>Spermatophyta</taxon>
        <taxon>Magnoliopsida</taxon>
        <taxon>eudicotyledons</taxon>
        <taxon>Gunneridae</taxon>
        <taxon>Pentapetalae</taxon>
        <taxon>rosids</taxon>
        <taxon>malvids</taxon>
        <taxon>Malvales</taxon>
        <taxon>Malvaceae</taxon>
        <taxon>Malvoideae</taxon>
        <taxon>Hibiscus</taxon>
    </lineage>
</organism>
<dbReference type="Gene3D" id="3.40.47.10">
    <property type="match status" value="1"/>
</dbReference>
<proteinExistence type="predicted"/>
<dbReference type="InterPro" id="IPR013601">
    <property type="entry name" value="FAE1_typ3_polyketide_synth"/>
</dbReference>
<dbReference type="InterPro" id="IPR016039">
    <property type="entry name" value="Thiolase-like"/>
</dbReference>
<dbReference type="Pfam" id="PF08541">
    <property type="entry name" value="ACP_syn_III_C"/>
    <property type="match status" value="1"/>
</dbReference>
<dbReference type="EMBL" id="JBBPBM010000088">
    <property type="protein sequence ID" value="KAK8510247.1"/>
    <property type="molecule type" value="Genomic_DNA"/>
</dbReference>
<dbReference type="PANTHER" id="PTHR31561">
    <property type="entry name" value="3-KETOACYL-COA SYNTHASE"/>
    <property type="match status" value="1"/>
</dbReference>
<dbReference type="SUPFAM" id="SSF53901">
    <property type="entry name" value="Thiolase-like"/>
    <property type="match status" value="2"/>
</dbReference>
<evidence type="ECO:0000313" key="2">
    <source>
        <dbReference type="Proteomes" id="UP001472677"/>
    </source>
</evidence>
<dbReference type="Pfam" id="PF08392">
    <property type="entry name" value="FAE1_CUT1_RppA"/>
    <property type="match status" value="1"/>
</dbReference>
<name>A0ABR2BUR3_9ROSI</name>
<dbReference type="Proteomes" id="UP001472677">
    <property type="component" value="Unassembled WGS sequence"/>
</dbReference>
<protein>
    <submittedName>
        <fullName evidence="1">Uncharacterized protein</fullName>
    </submittedName>
</protein>
<dbReference type="InterPro" id="IPR012392">
    <property type="entry name" value="3-ktacl-CoA_syn"/>
</dbReference>
<dbReference type="PIRSF" id="PIRSF036417">
    <property type="entry name" value="3-ktacl-CoA_syn"/>
    <property type="match status" value="1"/>
</dbReference>
<dbReference type="InterPro" id="IPR013747">
    <property type="entry name" value="ACP_syn_III_C"/>
</dbReference>
<evidence type="ECO:0000313" key="1">
    <source>
        <dbReference type="EMBL" id="KAK8510247.1"/>
    </source>
</evidence>
<accession>A0ABR2BUR3</accession>
<gene>
    <name evidence="1" type="ORF">V6N12_008120</name>
</gene>
<dbReference type="CDD" id="cd00831">
    <property type="entry name" value="CHS_like"/>
    <property type="match status" value="1"/>
</dbReference>
<reference evidence="1 2" key="1">
    <citation type="journal article" date="2024" name="G3 (Bethesda)">
        <title>Genome assembly of Hibiscus sabdariffa L. provides insights into metabolisms of medicinal natural products.</title>
        <authorList>
            <person name="Kim T."/>
        </authorList>
    </citation>
    <scope>NUCLEOTIDE SEQUENCE [LARGE SCALE GENOMIC DNA]</scope>
    <source>
        <strain evidence="1">TK-2024</strain>
        <tissue evidence="1">Old leaves</tissue>
    </source>
</reference>
<keyword evidence="2" id="KW-1185">Reference proteome</keyword>
<comment type="caution">
    <text evidence="1">The sequence shown here is derived from an EMBL/GenBank/DDBJ whole genome shotgun (WGS) entry which is preliminary data.</text>
</comment>
<sequence length="425" mass="47381">MRTQSCYIVGYECYKAPHDMKLDTETCGNLVLRNKNLGIQQYKFLLQVIVNSGIGEETYGPRNVILGTEESSNLKEAFLEMDDIVFGTLDNLFAKTGVPPSEIDVLVVTISTINSAPPIPARVINRYKMRDDIKVFNLSGMGCSASVIAIDLVNHLFRTHKNTFAIVVSSESLTPNWYRGKERSMMLTNILFRLGGCSLLLTNKISLKHRAILKLNHSVRTHAGSNDEAYESCIEVEDEQGNRGFFLSKNLPKAAGKAVATNLGVVVPKILPLKELIRYSMVSYLRNMRATPTSEASLNLKSGIEHFCIHPGGRAVIDGMGRSLGLNENDLEPTRMALHRFGNTSAAGLWYVLSYMEAKKRLKKGDRILMISLGSGFKCNSCAWEVMNNLDEVGVWEDCIAKYPVEFSVNASFLEKYGWVNESRE</sequence>